<keyword evidence="1" id="KW-0670">Pyruvate</keyword>
<accession>A0A0H3DE15</accession>
<gene>
    <name evidence="1" type="ordered locus">AMED_7224</name>
</gene>
<dbReference type="RefSeq" id="WP_013228986.1">
    <property type="nucleotide sequence ID" value="NC_014318.1"/>
</dbReference>
<name>A0A0H3DE15_AMYMU</name>
<dbReference type="Gene3D" id="3.40.50.920">
    <property type="match status" value="1"/>
</dbReference>
<dbReference type="PATRIC" id="fig|749927.5.peg.7511"/>
<organism evidence="1 2">
    <name type="scientific">Amycolatopsis mediterranei (strain U-32)</name>
    <dbReference type="NCBI Taxonomy" id="749927"/>
    <lineage>
        <taxon>Bacteria</taxon>
        <taxon>Bacillati</taxon>
        <taxon>Actinomycetota</taxon>
        <taxon>Actinomycetes</taxon>
        <taxon>Pseudonocardiales</taxon>
        <taxon>Pseudonocardiaceae</taxon>
        <taxon>Amycolatopsis</taxon>
    </lineage>
</organism>
<dbReference type="SUPFAM" id="SSF52922">
    <property type="entry name" value="TK C-terminal domain-like"/>
    <property type="match status" value="1"/>
</dbReference>
<evidence type="ECO:0000313" key="1">
    <source>
        <dbReference type="EMBL" id="ADJ48941.1"/>
    </source>
</evidence>
<protein>
    <submittedName>
        <fullName evidence="1">Pyruvate dehydrogenase E1 component subunit beta</fullName>
    </submittedName>
</protein>
<reference evidence="1 2" key="1">
    <citation type="journal article" date="2010" name="Cell Res.">
        <title>Complete genome sequence of the rifamycin SV-producing Amycolatopsis mediterranei U32 revealed its genetic characteristics in phylogeny and metabolism.</title>
        <authorList>
            <person name="Zhao W."/>
            <person name="Zhong Y."/>
            <person name="Yuan H."/>
            <person name="Wang J."/>
            <person name="Zheng H."/>
            <person name="Wang Y."/>
            <person name="Cen X."/>
            <person name="Xu F."/>
            <person name="Bai J."/>
            <person name="Han X."/>
            <person name="Lu G."/>
            <person name="Zhu Y."/>
            <person name="Shao Z."/>
            <person name="Yan H."/>
            <person name="Li C."/>
            <person name="Peng N."/>
            <person name="Zhang Z."/>
            <person name="Zhang Y."/>
            <person name="Lin W."/>
            <person name="Fan Y."/>
            <person name="Qin Z."/>
            <person name="Hu Y."/>
            <person name="Zhu B."/>
            <person name="Wang S."/>
            <person name="Ding X."/>
            <person name="Zhao G.P."/>
        </authorList>
    </citation>
    <scope>NUCLEOTIDE SEQUENCE [LARGE SCALE GENOMIC DNA]</scope>
    <source>
        <strain evidence="2">U-32</strain>
    </source>
</reference>
<dbReference type="eggNOG" id="COG0022">
    <property type="taxonomic scope" value="Bacteria"/>
</dbReference>
<dbReference type="KEGG" id="amd:AMED_7224"/>
<dbReference type="EMBL" id="CP002000">
    <property type="protein sequence ID" value="ADJ48941.1"/>
    <property type="molecule type" value="Genomic_DNA"/>
</dbReference>
<sequence length="54" mass="5593">MGAELAAVAAQEGLWTLDAPVIRVGAAAAPTPCTPSFERVWLSDQERIAAAILS</sequence>
<dbReference type="Proteomes" id="UP000000328">
    <property type="component" value="Chromosome"/>
</dbReference>
<dbReference type="InterPro" id="IPR009014">
    <property type="entry name" value="Transketo_C/PFOR_II"/>
</dbReference>
<proteinExistence type="predicted"/>
<dbReference type="HOGENOM" id="CLU_3039762_0_0_11"/>
<dbReference type="GeneID" id="92877252"/>
<dbReference type="AlphaFoldDB" id="A0A0H3DE15"/>
<evidence type="ECO:0000313" key="2">
    <source>
        <dbReference type="Proteomes" id="UP000000328"/>
    </source>
</evidence>